<protein>
    <submittedName>
        <fullName evidence="1">Copper amine oxidase</fullName>
    </submittedName>
</protein>
<dbReference type="InterPro" id="IPR010319">
    <property type="entry name" value="Transglutaminase-like_Cys_pept"/>
</dbReference>
<name>A0ABD5RQ57_9EURY</name>
<comment type="caution">
    <text evidence="1">The sequence shown here is derived from an EMBL/GenBank/DDBJ whole genome shotgun (WGS) entry which is preliminary data.</text>
</comment>
<dbReference type="RefSeq" id="WP_247416281.1">
    <property type="nucleotide sequence ID" value="NZ_JALLGW010000001.1"/>
</dbReference>
<dbReference type="EMBL" id="JBHSQH010000001">
    <property type="protein sequence ID" value="MFC5972651.1"/>
    <property type="molecule type" value="Genomic_DNA"/>
</dbReference>
<dbReference type="PANTHER" id="PTHR39327">
    <property type="match status" value="1"/>
</dbReference>
<evidence type="ECO:0000313" key="2">
    <source>
        <dbReference type="Proteomes" id="UP001596099"/>
    </source>
</evidence>
<dbReference type="AlphaFoldDB" id="A0ABD5RQ57"/>
<gene>
    <name evidence="1" type="ORF">ACFPYI_15045</name>
</gene>
<keyword evidence="2" id="KW-1185">Reference proteome</keyword>
<proteinExistence type="predicted"/>
<dbReference type="PANTHER" id="PTHR39327:SF1">
    <property type="entry name" value="BLR5470 PROTEIN"/>
    <property type="match status" value="1"/>
</dbReference>
<dbReference type="Gene3D" id="3.10.620.30">
    <property type="match status" value="1"/>
</dbReference>
<sequence>MHEYSVSVEVDLGTKDEVWVTRGVNRDNRLITFSREDGRIQSAKVAGEGGVVGPVELLDTFVLYHHNDTLDMNTTFDTHLAGSKTDVSYPMHLEYIQGGTWPRELSGKVEEKRYTVSYDGQVGVLSTDIPVEFHEYFQNRRRARDYGAYVSDGFDDTYIDSLVDQFKEYGEQEGYSESRMVDHMAAFVQGLEYTRDSVTAGFDEYPRYPVETLVHGGGDCEDTSILLASMIESLGFGTVLLSPPGHMAVGITGDDELPGSYVTHNGDRYYYLETTGEGWGVGEIPSEYEGGQARVFPIDDHPAVTYHFGTGIHEMGGLKTEVQFWNTGDAPARNVQLQLEFEDRSGQTVMTKRSEGMTLAPDQRMTVTSQFEVPDIEVRIRSGVWVDGQVHDTAQASGYREPGEFYGPDGEQL</sequence>
<dbReference type="Proteomes" id="UP001596099">
    <property type="component" value="Unassembled WGS sequence"/>
</dbReference>
<reference evidence="1 2" key="1">
    <citation type="journal article" date="2019" name="Int. J. Syst. Evol. Microbiol.">
        <title>The Global Catalogue of Microorganisms (GCM) 10K type strain sequencing project: providing services to taxonomists for standard genome sequencing and annotation.</title>
        <authorList>
            <consortium name="The Broad Institute Genomics Platform"/>
            <consortium name="The Broad Institute Genome Sequencing Center for Infectious Disease"/>
            <person name="Wu L."/>
            <person name="Ma J."/>
        </authorList>
    </citation>
    <scope>NUCLEOTIDE SEQUENCE [LARGE SCALE GENOMIC DNA]</scope>
    <source>
        <strain evidence="1 2">CGMCC 1.12543</strain>
    </source>
</reference>
<evidence type="ECO:0000313" key="1">
    <source>
        <dbReference type="EMBL" id="MFC5972651.1"/>
    </source>
</evidence>
<accession>A0ABD5RQ57</accession>
<organism evidence="1 2">
    <name type="scientific">Halomarina salina</name>
    <dbReference type="NCBI Taxonomy" id="1872699"/>
    <lineage>
        <taxon>Archaea</taxon>
        <taxon>Methanobacteriati</taxon>
        <taxon>Methanobacteriota</taxon>
        <taxon>Stenosarchaea group</taxon>
        <taxon>Halobacteria</taxon>
        <taxon>Halobacteriales</taxon>
        <taxon>Natronomonadaceae</taxon>
        <taxon>Halomarina</taxon>
    </lineage>
</organism>